<keyword evidence="3" id="KW-1185">Reference proteome</keyword>
<sequence length="95" mass="10341">MIGMLHKMGLSSNVMYGLGFASIGAAIASWSMSMNAEPDGIARADRWGIFVGEWAPTFFALGCAMRLEEQWGPVSARERMRETAERAREAMPVGG</sequence>
<organism evidence="2 3">
    <name type="scientific">Actinomadura viridis</name>
    <dbReference type="NCBI Taxonomy" id="58110"/>
    <lineage>
        <taxon>Bacteria</taxon>
        <taxon>Bacillati</taxon>
        <taxon>Actinomycetota</taxon>
        <taxon>Actinomycetes</taxon>
        <taxon>Streptosporangiales</taxon>
        <taxon>Thermomonosporaceae</taxon>
        <taxon>Actinomadura</taxon>
    </lineage>
</organism>
<reference evidence="2" key="1">
    <citation type="submission" date="2020-11" db="EMBL/GenBank/DDBJ databases">
        <title>Sequencing the genomes of 1000 actinobacteria strains.</title>
        <authorList>
            <person name="Klenk H.-P."/>
        </authorList>
    </citation>
    <scope>NUCLEOTIDE SEQUENCE</scope>
    <source>
        <strain evidence="2">DSM 43175</strain>
    </source>
</reference>
<gene>
    <name evidence="2" type="ORF">IW256_002716</name>
</gene>
<evidence type="ECO:0000256" key="1">
    <source>
        <dbReference type="SAM" id="MobiDB-lite"/>
    </source>
</evidence>
<accession>A0A931DHA7</accession>
<dbReference type="RefSeq" id="WP_197011300.1">
    <property type="nucleotide sequence ID" value="NZ_BAABES010000005.1"/>
</dbReference>
<feature type="region of interest" description="Disordered" evidence="1">
    <location>
        <begin position="75"/>
        <end position="95"/>
    </location>
</feature>
<dbReference type="Proteomes" id="UP000614047">
    <property type="component" value="Unassembled WGS sequence"/>
</dbReference>
<protein>
    <submittedName>
        <fullName evidence="2">Uncharacterized protein</fullName>
    </submittedName>
</protein>
<dbReference type="AlphaFoldDB" id="A0A931DHA7"/>
<proteinExistence type="predicted"/>
<dbReference type="EMBL" id="JADOUA010000001">
    <property type="protein sequence ID" value="MBG6088603.1"/>
    <property type="molecule type" value="Genomic_DNA"/>
</dbReference>
<name>A0A931DHA7_9ACTN</name>
<evidence type="ECO:0000313" key="2">
    <source>
        <dbReference type="EMBL" id="MBG6088603.1"/>
    </source>
</evidence>
<evidence type="ECO:0000313" key="3">
    <source>
        <dbReference type="Proteomes" id="UP000614047"/>
    </source>
</evidence>
<feature type="compositionally biased region" description="Basic and acidic residues" evidence="1">
    <location>
        <begin position="76"/>
        <end position="89"/>
    </location>
</feature>
<comment type="caution">
    <text evidence="2">The sequence shown here is derived from an EMBL/GenBank/DDBJ whole genome shotgun (WGS) entry which is preliminary data.</text>
</comment>